<evidence type="ECO:0000313" key="3">
    <source>
        <dbReference type="Proteomes" id="UP000023430"/>
    </source>
</evidence>
<comment type="caution">
    <text evidence="2">The sequence shown here is derived from an EMBL/GenBank/DDBJ whole genome shotgun (WGS) entry which is preliminary data.</text>
</comment>
<dbReference type="SMART" id="SM01008">
    <property type="entry name" value="Ald_Xan_dh_C"/>
    <property type="match status" value="1"/>
</dbReference>
<dbReference type="InterPro" id="IPR037165">
    <property type="entry name" value="AldOxase/xan_DH_Mopterin-bd_sf"/>
</dbReference>
<dbReference type="PANTHER" id="PTHR47495:SF2">
    <property type="entry name" value="ALDEHYDE DEHYDROGENASE"/>
    <property type="match status" value="1"/>
</dbReference>
<dbReference type="eggNOG" id="COG1529">
    <property type="taxonomic scope" value="Bacteria"/>
</dbReference>
<gene>
    <name evidence="2" type="ORF">RISW2_11015</name>
</gene>
<dbReference type="STRING" id="1449351.RISW2_11015"/>
<dbReference type="OrthoDB" id="9767994at2"/>
<proteinExistence type="predicted"/>
<dbReference type="GO" id="GO:0016491">
    <property type="term" value="F:oxidoreductase activity"/>
    <property type="evidence" value="ECO:0007669"/>
    <property type="project" value="InterPro"/>
</dbReference>
<sequence length="745" mass="78333">MARIRTIARRTFLVGSAALAGGVSFGIWTVRRPHDNPLAGRVAEGAATFNPWVVVDAEGVTLLTPHADIGQGAAHMQALLIAEEMDLAPGGYRTVFPEPDAAYYNTALAAEAADALAALVPIPAAFLETAVGAATKVIGLQMTGGSSSVPDSFDKLRRAGAVARETLKAAAAAETGIAVSDLGTADGQVLLPDGTALPYTALAGRAATLDPVTDVPLRPASDWRLIGRAVPRPDVIAKSTGRQEFGIDMALEGMLHAAVRTNPRRGPMLGFDAAPAEAMRGVRKVVPVTNGVAVIADNTWRAFAAVEAVDVVWGEAPYRPEQEQHWQALAESLGSPDALNATWREDGDVDAAPGEVVEATYRAPYVAHQPLEPLNATVRVTEDAVEVWTGTQVPADAARIVAETTGHAPEDVRLHNRFAGGSFGHRLEVAHLRLAAEIADAVRGTPVKLTYSREEDFAQDFPRHIALARCAGRVAEGRVTALDIDVAAAPVTLSQSTRLGIPLGGPDTQTAAGIFNAPYAPQAFRVRGYLAEGLAPVSSWRSVGASYGGFFLEGLLDELIHAAGADPVAERLRLVSDPVARGVLERVAEMADWQGPVSGPGRGRGVALVESFGVPVAEIVEVTATERGIRIDDVWVAADAGPVVDPVNFENQVQGGVIWGLGHAITAEHTYSDGMAEQRNFPDGEGLRLSQAPRVHVAALTANRRIRGIGEPPVPPAAPALAAAIFAATGTRLREMPFRKAIDFV</sequence>
<dbReference type="AlphaFoldDB" id="X7F6X0"/>
<dbReference type="InterPro" id="IPR006311">
    <property type="entry name" value="TAT_signal"/>
</dbReference>
<dbReference type="PIRSF" id="PIRSF036389">
    <property type="entry name" value="IOR_B"/>
    <property type="match status" value="1"/>
</dbReference>
<evidence type="ECO:0000259" key="1">
    <source>
        <dbReference type="SMART" id="SM01008"/>
    </source>
</evidence>
<dbReference type="Gene3D" id="3.30.365.10">
    <property type="entry name" value="Aldehyde oxidase/xanthine dehydrogenase, molybdopterin binding domain"/>
    <property type="match status" value="4"/>
</dbReference>
<protein>
    <submittedName>
        <fullName evidence="2">Isoquinoline 1-oxidoreductase subunit beta</fullName>
    </submittedName>
</protein>
<dbReference type="Pfam" id="PF20256">
    <property type="entry name" value="MoCoBD_2"/>
    <property type="match status" value="1"/>
</dbReference>
<name>X7F6X0_9RHOB</name>
<feature type="domain" description="Aldehyde oxidase/xanthine dehydrogenase a/b hammerhead" evidence="1">
    <location>
        <begin position="240"/>
        <end position="317"/>
    </location>
</feature>
<dbReference type="Proteomes" id="UP000023430">
    <property type="component" value="Unassembled WGS sequence"/>
</dbReference>
<dbReference type="PANTHER" id="PTHR47495">
    <property type="entry name" value="ALDEHYDE DEHYDROGENASE"/>
    <property type="match status" value="1"/>
</dbReference>
<evidence type="ECO:0000313" key="2">
    <source>
        <dbReference type="EMBL" id="ETX27856.1"/>
    </source>
</evidence>
<dbReference type="PATRIC" id="fig|1449351.3.peg.3259"/>
<dbReference type="Pfam" id="PF02738">
    <property type="entry name" value="MoCoBD_1"/>
    <property type="match status" value="1"/>
</dbReference>
<accession>X7F6X0</accession>
<dbReference type="EMBL" id="JAME01000026">
    <property type="protein sequence ID" value="ETX27856.1"/>
    <property type="molecule type" value="Genomic_DNA"/>
</dbReference>
<dbReference type="PROSITE" id="PS51318">
    <property type="entry name" value="TAT"/>
    <property type="match status" value="1"/>
</dbReference>
<dbReference type="InterPro" id="IPR008274">
    <property type="entry name" value="AldOxase/xan_DH_MoCoBD1"/>
</dbReference>
<dbReference type="InterPro" id="IPR012368">
    <property type="entry name" value="OxRdtase_Mopterin-bd_su_IorB"/>
</dbReference>
<dbReference type="InterPro" id="IPR052516">
    <property type="entry name" value="N-heterocyclic_Hydroxylase"/>
</dbReference>
<dbReference type="InterPro" id="IPR046867">
    <property type="entry name" value="AldOxase/xan_DH_MoCoBD2"/>
</dbReference>
<dbReference type="InterPro" id="IPR000674">
    <property type="entry name" value="Ald_Oxase/Xan_DH_a/b"/>
</dbReference>
<dbReference type="InterPro" id="IPR036856">
    <property type="entry name" value="Ald_Oxase/Xan_DH_a/b_sf"/>
</dbReference>
<reference evidence="2 3" key="1">
    <citation type="submission" date="2014-01" db="EMBL/GenBank/DDBJ databases">
        <title>Roseivivax isoporae LMG 25204 Genome Sequencing.</title>
        <authorList>
            <person name="Lai Q."/>
            <person name="Li G."/>
            <person name="Shao Z."/>
        </authorList>
    </citation>
    <scope>NUCLEOTIDE SEQUENCE [LARGE SCALE GENOMIC DNA]</scope>
    <source>
        <strain evidence="2 3">LMG 25204</strain>
    </source>
</reference>
<dbReference type="SUPFAM" id="SSF54665">
    <property type="entry name" value="CO dehydrogenase molybdoprotein N-domain-like"/>
    <property type="match status" value="1"/>
</dbReference>
<dbReference type="RefSeq" id="WP_043773114.1">
    <property type="nucleotide sequence ID" value="NZ_JAME01000026.1"/>
</dbReference>
<keyword evidence="3" id="KW-1185">Reference proteome</keyword>
<organism evidence="2 3">
    <name type="scientific">Roseivivax isoporae LMG 25204</name>
    <dbReference type="NCBI Taxonomy" id="1449351"/>
    <lineage>
        <taxon>Bacteria</taxon>
        <taxon>Pseudomonadati</taxon>
        <taxon>Pseudomonadota</taxon>
        <taxon>Alphaproteobacteria</taxon>
        <taxon>Rhodobacterales</taxon>
        <taxon>Roseobacteraceae</taxon>
        <taxon>Roseivivax</taxon>
    </lineage>
</organism>
<dbReference type="SUPFAM" id="SSF56003">
    <property type="entry name" value="Molybdenum cofactor-binding domain"/>
    <property type="match status" value="2"/>
</dbReference>
<dbReference type="Gene3D" id="3.90.1170.50">
    <property type="entry name" value="Aldehyde oxidase/xanthine dehydrogenase, a/b hammerhead"/>
    <property type="match status" value="1"/>
</dbReference>